<reference evidence="2" key="1">
    <citation type="submission" date="2023-03" db="EMBL/GenBank/DDBJ databases">
        <title>Andean soil-derived lignocellulolytic bacterial consortium as a source of novel taxa and putative plastic-active enzymes.</title>
        <authorList>
            <person name="Diaz-Garcia L."/>
            <person name="Chuvochina M."/>
            <person name="Feuerriegel G."/>
            <person name="Bunk B."/>
            <person name="Sproer C."/>
            <person name="Streit W.R."/>
            <person name="Rodriguez L.M."/>
            <person name="Overmann J."/>
            <person name="Jimenez D.J."/>
        </authorList>
    </citation>
    <scope>NUCLEOTIDE SEQUENCE</scope>
    <source>
        <strain evidence="2">MAG 3858</strain>
    </source>
</reference>
<name>A0AAJ5W9A8_9SPHI</name>
<evidence type="ECO:0000313" key="3">
    <source>
        <dbReference type="Proteomes" id="UP001214530"/>
    </source>
</evidence>
<feature type="chain" id="PRO_5042465525" evidence="1">
    <location>
        <begin position="22"/>
        <end position="409"/>
    </location>
</feature>
<evidence type="ECO:0000313" key="2">
    <source>
        <dbReference type="EMBL" id="WEK19633.1"/>
    </source>
</evidence>
<keyword evidence="1" id="KW-0732">Signal</keyword>
<protein>
    <submittedName>
        <fullName evidence="2">Uncharacterized protein</fullName>
    </submittedName>
</protein>
<dbReference type="Proteomes" id="UP001214530">
    <property type="component" value="Chromosome"/>
</dbReference>
<evidence type="ECO:0000256" key="1">
    <source>
        <dbReference type="SAM" id="SignalP"/>
    </source>
</evidence>
<sequence>MNKIFLSTFFVFYAVSSFAQAINVYDLGLNCIKQNHYLKAIDTIKVLKKKYDESHTSDAGNLSTSSYDQAINLFSSFIGEDYPYKFNDDNSLLKNHKVSFTPAIPYIINLAKGRRVVMINENHYIPKHRILTYNLLQQFYDIGYRYLALEALTPGDTISLKRDKSSIYANEPNMANLIREALRLGFQLIAYESEDNTPENPNFSSHRRNMRELLQARNLYQIIVKDPQAKILVHAGVAHIWEQATTNKGMYMAEYFKVISGIDPLTINQSVLHDEEFTARLDRSLALKSTGMPFVVLDSLNLPDVSEADRKGNYDLLVAWPTPENRFGRSDYMLQKTGTKINMIDLKESDAGNLLQVFKYEDDNGIPVDQFRITAGVKRGATALPSGKYQIQLVNNNGKILWKRLVTIP</sequence>
<feature type="signal peptide" evidence="1">
    <location>
        <begin position="1"/>
        <end position="21"/>
    </location>
</feature>
<proteinExistence type="predicted"/>
<dbReference type="AlphaFoldDB" id="A0AAJ5W9A8"/>
<gene>
    <name evidence="2" type="ORF">P0Y49_00495</name>
</gene>
<accession>A0AAJ5W9A8</accession>
<dbReference type="EMBL" id="CP119313">
    <property type="protein sequence ID" value="WEK19633.1"/>
    <property type="molecule type" value="Genomic_DNA"/>
</dbReference>
<organism evidence="2 3">
    <name type="scientific">Candidatus Pedobacter colombiensis</name>
    <dbReference type="NCBI Taxonomy" id="3121371"/>
    <lineage>
        <taxon>Bacteria</taxon>
        <taxon>Pseudomonadati</taxon>
        <taxon>Bacteroidota</taxon>
        <taxon>Sphingobacteriia</taxon>
        <taxon>Sphingobacteriales</taxon>
        <taxon>Sphingobacteriaceae</taxon>
        <taxon>Pedobacter</taxon>
    </lineage>
</organism>